<dbReference type="FunFam" id="1.10.510.10:FF:000468">
    <property type="entry name" value="PTI1-like tyrosine-protein kinase 3"/>
    <property type="match status" value="1"/>
</dbReference>
<dbReference type="GO" id="GO:0004672">
    <property type="term" value="F:protein kinase activity"/>
    <property type="evidence" value="ECO:0007669"/>
    <property type="project" value="InterPro"/>
</dbReference>
<evidence type="ECO:0000256" key="16">
    <source>
        <dbReference type="SAM" id="Phobius"/>
    </source>
</evidence>
<organism evidence="18 19">
    <name type="scientific">Corchorus olitorius</name>
    <dbReference type="NCBI Taxonomy" id="93759"/>
    <lineage>
        <taxon>Eukaryota</taxon>
        <taxon>Viridiplantae</taxon>
        <taxon>Streptophyta</taxon>
        <taxon>Embryophyta</taxon>
        <taxon>Tracheophyta</taxon>
        <taxon>Spermatophyta</taxon>
        <taxon>Magnoliopsida</taxon>
        <taxon>eudicotyledons</taxon>
        <taxon>Gunneridae</taxon>
        <taxon>Pentapetalae</taxon>
        <taxon>rosids</taxon>
        <taxon>malvids</taxon>
        <taxon>Malvales</taxon>
        <taxon>Malvaceae</taxon>
        <taxon>Grewioideae</taxon>
        <taxon>Apeibeae</taxon>
        <taxon>Corchorus</taxon>
    </lineage>
</organism>
<dbReference type="PANTHER" id="PTHR31618:SF26">
    <property type="entry name" value="MECHANOSENSITIVE ION CHANNEL PROTEIN"/>
    <property type="match status" value="1"/>
</dbReference>
<keyword evidence="12 16" id="KW-0472">Membrane</keyword>
<dbReference type="PANTHER" id="PTHR31618">
    <property type="entry name" value="MECHANOSENSITIVE ION CHANNEL PROTEIN 5"/>
    <property type="match status" value="1"/>
</dbReference>
<comment type="subcellular location">
    <subcellularLocation>
        <location evidence="2">Cell membrane</location>
        <topology evidence="2">Single-pass membrane protein</topology>
    </subcellularLocation>
    <subcellularLocation>
        <location evidence="1">Membrane</location>
        <topology evidence="1">Multi-pass membrane protein</topology>
    </subcellularLocation>
</comment>
<evidence type="ECO:0000256" key="8">
    <source>
        <dbReference type="ARBA" id="ARBA00022741"/>
    </source>
</evidence>
<evidence type="ECO:0000256" key="15">
    <source>
        <dbReference type="SAM" id="MobiDB-lite"/>
    </source>
</evidence>
<dbReference type="GO" id="GO:0006820">
    <property type="term" value="P:monoatomic anion transport"/>
    <property type="evidence" value="ECO:0007669"/>
    <property type="project" value="TreeGrafter"/>
</dbReference>
<feature type="transmembrane region" description="Helical" evidence="16">
    <location>
        <begin position="212"/>
        <end position="232"/>
    </location>
</feature>
<evidence type="ECO:0000256" key="5">
    <source>
        <dbReference type="ARBA" id="ARBA00022475"/>
    </source>
</evidence>
<feature type="compositionally biased region" description="Polar residues" evidence="15">
    <location>
        <begin position="1"/>
        <end position="15"/>
    </location>
</feature>
<feature type="region of interest" description="Disordered" evidence="15">
    <location>
        <begin position="1"/>
        <end position="119"/>
    </location>
</feature>
<evidence type="ECO:0000256" key="4">
    <source>
        <dbReference type="ARBA" id="ARBA00022448"/>
    </source>
</evidence>
<keyword evidence="6 16" id="KW-0812">Transmembrane</keyword>
<keyword evidence="8" id="KW-0547">Nucleotide-binding</keyword>
<gene>
    <name evidence="18" type="ORF">COLO4_08542</name>
</gene>
<sequence length="1138" mass="128488">MESQSQNKQKPNSDQVVIFMDDPNSKLKDPTDPQLDTISESPAKPKTLRRLNFSKPRARFAETTYPLTPKTIPESEENQPLYPHDDTSSTDSDDEWFENEDEDEEEDGNGGDSKNSKYRRRRKRKINKRALIEFILFVIIMICLICSLTLKSLKHTLKWGLEIWKWCLMIMVLFCGRLVSAWVVGFLVFLIERNFMLREKVLYFVYGLRKSFQNCAWLGLVLVCWMVMFPDILHRQDVVVKKTFLGLVAFLIGATIWLLKIVLVKVLASSFHVATFFDRMKESVFHHYILDALSGPPLDESERELRRKPGLGHSKTMPARLREGGGGGGGMVRTLSKKGSRKIDIEKLKKLSMGSRASAWSVKRLVNYVKGSGLSTISRSVDDFGNGESEINSEWEARTCAQRIFKNVAKHGAKYIEEEDLLRFLRSEEVHTVFPLFEGALETGKISKSSFRNWVVHAYVERKALAHSLNDTKTAVQQLHRLASAVVIVIIIVVSLLVMGVATVKVIFVVTSQLLLVGFMFQNTCKTIFESIIFVFVMHPFDVGDRCVIDGVQMIVEEMNILTTVFLRYDMEKIYYPNSVLLTKPISNFRRSPEMGDSVDFTIDLSTPIEEINALKKAIQLFIESKPKYWSPKHTLLFKEIENMDKMKLILCVQHTMNHQNYGEKSARKSELVFELKKIFETLEAQQSYVNNQQLACEDETKDNNNTRGFLCNGEQKTCHSYITFRSEAFYNTAVSIGYLLGAQATQISSLNKLSGSYNLPGNGSSKSHWFSRFEGGGQRQGYKAKPIASSPPRPPANLKASSDSANYTGNSWSVSISSQGVRYAIESLTPYKFEDLKVATGNFSESNRIKGSVFRGSFQGDDAAIKVMKGDVSSEINLLKKINHTNIIRLSGFCVHEGNTYLVYEFADKGSVSDWLHSNKFQTSYTLSWKQRVQIAYDIADALNYLHNYINPPYIHKNLKSSNILLDANFRAKVTNFGLARSIEDNDEGGLQLTRHVVGTQGYMAPEYIENGVITPKLDVFAFGVIMLELLSGKKAANSEKNAVAEELLSASIKGVLEGDNVREKLKNFIDPALRPEYPLDLAFSMAQLAKNCVAHDLNARLSMSEVLVTLSKILSSSLDWDPSDEFQRSASLSSAR</sequence>
<dbReference type="EMBL" id="AWUE01013846">
    <property type="protein sequence ID" value="OMP05806.1"/>
    <property type="molecule type" value="Genomic_DNA"/>
</dbReference>
<dbReference type="GO" id="GO:0005886">
    <property type="term" value="C:plasma membrane"/>
    <property type="evidence" value="ECO:0007669"/>
    <property type="project" value="UniProtKB-SubCell"/>
</dbReference>
<protein>
    <recommendedName>
        <fullName evidence="17">Protein kinase domain-containing protein</fullName>
    </recommendedName>
</protein>
<dbReference type="Gene3D" id="2.30.30.60">
    <property type="match status" value="1"/>
</dbReference>
<dbReference type="Pfam" id="PF00069">
    <property type="entry name" value="Pkinase"/>
    <property type="match status" value="1"/>
</dbReference>
<dbReference type="GO" id="GO:0050982">
    <property type="term" value="P:detection of mechanical stimulus"/>
    <property type="evidence" value="ECO:0007669"/>
    <property type="project" value="UniProtKB-ARBA"/>
</dbReference>
<keyword evidence="10 16" id="KW-1133">Transmembrane helix</keyword>
<dbReference type="InterPro" id="IPR023408">
    <property type="entry name" value="MscS_beta-dom_sf"/>
</dbReference>
<dbReference type="InterPro" id="IPR010920">
    <property type="entry name" value="LSM_dom_sf"/>
</dbReference>
<dbReference type="GO" id="GO:0005524">
    <property type="term" value="F:ATP binding"/>
    <property type="evidence" value="ECO:0007669"/>
    <property type="project" value="UniProtKB-KW"/>
</dbReference>
<keyword evidence="19" id="KW-1185">Reference proteome</keyword>
<dbReference type="SUPFAM" id="SSF50182">
    <property type="entry name" value="Sm-like ribonucleoproteins"/>
    <property type="match status" value="1"/>
</dbReference>
<comment type="caution">
    <text evidence="18">The sequence shown here is derived from an EMBL/GenBank/DDBJ whole genome shotgun (WGS) entry which is preliminary data.</text>
</comment>
<keyword evidence="7" id="KW-0732">Signal</keyword>
<evidence type="ECO:0000256" key="7">
    <source>
        <dbReference type="ARBA" id="ARBA00022729"/>
    </source>
</evidence>
<dbReference type="OrthoDB" id="544685at2759"/>
<dbReference type="Pfam" id="PF00924">
    <property type="entry name" value="MS_channel_2nd"/>
    <property type="match status" value="1"/>
</dbReference>
<accession>A0A1R3KFD1</accession>
<feature type="region of interest" description="Disordered" evidence="15">
    <location>
        <begin position="298"/>
        <end position="333"/>
    </location>
</feature>
<dbReference type="Gene3D" id="3.30.200.20">
    <property type="entry name" value="Phosphorylase Kinase, domain 1"/>
    <property type="match status" value="1"/>
</dbReference>
<keyword evidence="9" id="KW-0067">ATP-binding</keyword>
<comment type="similarity">
    <text evidence="3">Belongs to the MscS (TC 1.A.23) family.</text>
</comment>
<evidence type="ECO:0000256" key="12">
    <source>
        <dbReference type="ARBA" id="ARBA00023136"/>
    </source>
</evidence>
<evidence type="ECO:0000313" key="18">
    <source>
        <dbReference type="EMBL" id="OMP05806.1"/>
    </source>
</evidence>
<evidence type="ECO:0000256" key="1">
    <source>
        <dbReference type="ARBA" id="ARBA00004141"/>
    </source>
</evidence>
<feature type="transmembrane region" description="Helical" evidence="16">
    <location>
        <begin position="163"/>
        <end position="191"/>
    </location>
</feature>
<evidence type="ECO:0000256" key="13">
    <source>
        <dbReference type="ARBA" id="ARBA00023157"/>
    </source>
</evidence>
<dbReference type="InterPro" id="IPR006685">
    <property type="entry name" value="MscS_channel_2nd"/>
</dbReference>
<evidence type="ECO:0000313" key="19">
    <source>
        <dbReference type="Proteomes" id="UP000187203"/>
    </source>
</evidence>
<dbReference type="AlphaFoldDB" id="A0A1R3KFD1"/>
<feature type="transmembrane region" description="Helical" evidence="16">
    <location>
        <begin position="130"/>
        <end position="151"/>
    </location>
</feature>
<dbReference type="STRING" id="93759.A0A1R3KFD1"/>
<dbReference type="SUPFAM" id="SSF56112">
    <property type="entry name" value="Protein kinase-like (PK-like)"/>
    <property type="match status" value="1"/>
</dbReference>
<keyword evidence="4" id="KW-0813">Transport</keyword>
<keyword evidence="11" id="KW-0406">Ion transport</keyword>
<evidence type="ECO:0000256" key="14">
    <source>
        <dbReference type="ARBA" id="ARBA00023303"/>
    </source>
</evidence>
<feature type="domain" description="Protein kinase" evidence="17">
    <location>
        <begin position="833"/>
        <end position="1116"/>
    </location>
</feature>
<evidence type="ECO:0000256" key="9">
    <source>
        <dbReference type="ARBA" id="ARBA00022840"/>
    </source>
</evidence>
<name>A0A1R3KFD1_9ROSI</name>
<keyword evidence="14" id="KW-0407">Ion channel</keyword>
<keyword evidence="13" id="KW-1015">Disulfide bond</keyword>
<dbReference type="InterPro" id="IPR011009">
    <property type="entry name" value="Kinase-like_dom_sf"/>
</dbReference>
<dbReference type="GO" id="GO:0008381">
    <property type="term" value="F:mechanosensitive monoatomic ion channel activity"/>
    <property type="evidence" value="ECO:0007669"/>
    <property type="project" value="TreeGrafter"/>
</dbReference>
<dbReference type="InterPro" id="IPR016688">
    <property type="entry name" value="MscS-like_plants/fungi"/>
</dbReference>
<evidence type="ECO:0000256" key="6">
    <source>
        <dbReference type="ARBA" id="ARBA00022692"/>
    </source>
</evidence>
<evidence type="ECO:0000259" key="17">
    <source>
        <dbReference type="PROSITE" id="PS50011"/>
    </source>
</evidence>
<reference evidence="19" key="1">
    <citation type="submission" date="2013-09" db="EMBL/GenBank/DDBJ databases">
        <title>Corchorus olitorius genome sequencing.</title>
        <authorList>
            <person name="Alam M."/>
            <person name="Haque M.S."/>
            <person name="Islam M.S."/>
            <person name="Emdad E.M."/>
            <person name="Islam M.M."/>
            <person name="Ahmed B."/>
            <person name="Halim A."/>
            <person name="Hossen Q.M.M."/>
            <person name="Hossain M.Z."/>
            <person name="Ahmed R."/>
            <person name="Khan M.M."/>
            <person name="Islam R."/>
            <person name="Rashid M.M."/>
            <person name="Khan S.A."/>
            <person name="Rahman M.S."/>
            <person name="Alam M."/>
            <person name="Yahiya A.S."/>
            <person name="Khan M.S."/>
            <person name="Azam M.S."/>
            <person name="Haque T."/>
            <person name="Lashkar M.Z.H."/>
            <person name="Akhand A.I."/>
            <person name="Morshed G."/>
            <person name="Roy S."/>
            <person name="Uddin K.S."/>
            <person name="Rabeya T."/>
            <person name="Hossain A.S."/>
            <person name="Chowdhury A."/>
            <person name="Snigdha A.R."/>
            <person name="Mortoza M.S."/>
            <person name="Matin S.A."/>
            <person name="Hoque S.M.E."/>
            <person name="Islam M.K."/>
            <person name="Roy D.K."/>
            <person name="Haider R."/>
            <person name="Moosa M.M."/>
            <person name="Elias S.M."/>
            <person name="Hasan A.M."/>
            <person name="Jahan S."/>
            <person name="Shafiuddin M."/>
            <person name="Mahmood N."/>
            <person name="Shommy N.S."/>
        </authorList>
    </citation>
    <scope>NUCLEOTIDE SEQUENCE [LARGE SCALE GENOMIC DNA]</scope>
    <source>
        <strain evidence="19">cv. O-4</strain>
    </source>
</reference>
<evidence type="ECO:0000256" key="10">
    <source>
        <dbReference type="ARBA" id="ARBA00022989"/>
    </source>
</evidence>
<evidence type="ECO:0000256" key="3">
    <source>
        <dbReference type="ARBA" id="ARBA00008017"/>
    </source>
</evidence>
<feature type="compositionally biased region" description="Acidic residues" evidence="15">
    <location>
        <begin position="91"/>
        <end position="109"/>
    </location>
</feature>
<dbReference type="GO" id="GO:0045087">
    <property type="term" value="P:innate immune response"/>
    <property type="evidence" value="ECO:0007669"/>
    <property type="project" value="UniProtKB-ARBA"/>
</dbReference>
<keyword evidence="5" id="KW-1003">Cell membrane</keyword>
<dbReference type="FunFam" id="2.30.30.60:FF:000003">
    <property type="entry name" value="Predicted mechanosensitive ion channel"/>
    <property type="match status" value="1"/>
</dbReference>
<dbReference type="InterPro" id="IPR000719">
    <property type="entry name" value="Prot_kinase_dom"/>
</dbReference>
<dbReference type="Gene3D" id="1.10.510.10">
    <property type="entry name" value="Transferase(Phosphotransferase) domain 1"/>
    <property type="match status" value="1"/>
</dbReference>
<evidence type="ECO:0000256" key="2">
    <source>
        <dbReference type="ARBA" id="ARBA00004162"/>
    </source>
</evidence>
<dbReference type="Proteomes" id="UP000187203">
    <property type="component" value="Unassembled WGS sequence"/>
</dbReference>
<feature type="region of interest" description="Disordered" evidence="15">
    <location>
        <begin position="777"/>
        <end position="804"/>
    </location>
</feature>
<feature type="transmembrane region" description="Helical" evidence="16">
    <location>
        <begin position="482"/>
        <end position="510"/>
    </location>
</feature>
<feature type="transmembrane region" description="Helical" evidence="16">
    <location>
        <begin position="244"/>
        <end position="263"/>
    </location>
</feature>
<proteinExistence type="inferred from homology"/>
<dbReference type="PROSITE" id="PS50011">
    <property type="entry name" value="PROTEIN_KINASE_DOM"/>
    <property type="match status" value="1"/>
</dbReference>
<evidence type="ECO:0000256" key="11">
    <source>
        <dbReference type="ARBA" id="ARBA00023065"/>
    </source>
</evidence>